<evidence type="ECO:0000256" key="1">
    <source>
        <dbReference type="SAM" id="MobiDB-lite"/>
    </source>
</evidence>
<dbReference type="InterPro" id="IPR011029">
    <property type="entry name" value="DEATH-like_dom_sf"/>
</dbReference>
<protein>
    <recommendedName>
        <fullName evidence="2">Death domain-containing protein</fullName>
    </recommendedName>
</protein>
<dbReference type="Pfam" id="PF00531">
    <property type="entry name" value="Death"/>
    <property type="match status" value="1"/>
</dbReference>
<evidence type="ECO:0000313" key="3">
    <source>
        <dbReference type="EMBL" id="PIK41955.1"/>
    </source>
</evidence>
<dbReference type="Gene3D" id="3.30.505.10">
    <property type="entry name" value="SH2 domain"/>
    <property type="match status" value="1"/>
</dbReference>
<evidence type="ECO:0000259" key="2">
    <source>
        <dbReference type="PROSITE" id="PS50017"/>
    </source>
</evidence>
<dbReference type="InterPro" id="IPR036860">
    <property type="entry name" value="SH2_dom_sf"/>
</dbReference>
<feature type="region of interest" description="Disordered" evidence="1">
    <location>
        <begin position="257"/>
        <end position="276"/>
    </location>
</feature>
<accession>A0A2G8K1X8</accession>
<dbReference type="EMBL" id="MRZV01000973">
    <property type="protein sequence ID" value="PIK41955.1"/>
    <property type="molecule type" value="Genomic_DNA"/>
</dbReference>
<dbReference type="AlphaFoldDB" id="A0A2G8K1X8"/>
<dbReference type="PROSITE" id="PS50017">
    <property type="entry name" value="DEATH_DOMAIN"/>
    <property type="match status" value="1"/>
</dbReference>
<evidence type="ECO:0000313" key="4">
    <source>
        <dbReference type="Proteomes" id="UP000230750"/>
    </source>
</evidence>
<dbReference type="CDD" id="cd01670">
    <property type="entry name" value="Death"/>
    <property type="match status" value="1"/>
</dbReference>
<dbReference type="SUPFAM" id="SSF47986">
    <property type="entry name" value="DEATH domain"/>
    <property type="match status" value="1"/>
</dbReference>
<dbReference type="Proteomes" id="UP000230750">
    <property type="component" value="Unassembled WGS sequence"/>
</dbReference>
<gene>
    <name evidence="3" type="ORF">BSL78_21190</name>
</gene>
<organism evidence="3 4">
    <name type="scientific">Stichopus japonicus</name>
    <name type="common">Sea cucumber</name>
    <dbReference type="NCBI Taxonomy" id="307972"/>
    <lineage>
        <taxon>Eukaryota</taxon>
        <taxon>Metazoa</taxon>
        <taxon>Echinodermata</taxon>
        <taxon>Eleutherozoa</taxon>
        <taxon>Echinozoa</taxon>
        <taxon>Holothuroidea</taxon>
        <taxon>Aspidochirotacea</taxon>
        <taxon>Aspidochirotida</taxon>
        <taxon>Stichopodidae</taxon>
        <taxon>Apostichopus</taxon>
    </lineage>
</organism>
<dbReference type="GO" id="GO:0007165">
    <property type="term" value="P:signal transduction"/>
    <property type="evidence" value="ECO:0007669"/>
    <property type="project" value="InterPro"/>
</dbReference>
<keyword evidence="4" id="KW-1185">Reference proteome</keyword>
<reference evidence="3 4" key="1">
    <citation type="journal article" date="2017" name="PLoS Biol.">
        <title>The sea cucumber genome provides insights into morphological evolution and visceral regeneration.</title>
        <authorList>
            <person name="Zhang X."/>
            <person name="Sun L."/>
            <person name="Yuan J."/>
            <person name="Sun Y."/>
            <person name="Gao Y."/>
            <person name="Zhang L."/>
            <person name="Li S."/>
            <person name="Dai H."/>
            <person name="Hamel J.F."/>
            <person name="Liu C."/>
            <person name="Yu Y."/>
            <person name="Liu S."/>
            <person name="Lin W."/>
            <person name="Guo K."/>
            <person name="Jin S."/>
            <person name="Xu P."/>
            <person name="Storey K.B."/>
            <person name="Huan P."/>
            <person name="Zhang T."/>
            <person name="Zhou Y."/>
            <person name="Zhang J."/>
            <person name="Lin C."/>
            <person name="Li X."/>
            <person name="Xing L."/>
            <person name="Huo D."/>
            <person name="Sun M."/>
            <person name="Wang L."/>
            <person name="Mercier A."/>
            <person name="Li F."/>
            <person name="Yang H."/>
            <person name="Xiang J."/>
        </authorList>
    </citation>
    <scope>NUCLEOTIDE SEQUENCE [LARGE SCALE GENOMIC DNA]</scope>
    <source>
        <strain evidence="3">Shaxun</strain>
        <tissue evidence="3">Muscle</tissue>
    </source>
</reference>
<dbReference type="SUPFAM" id="SSF55550">
    <property type="entry name" value="SH2 domain"/>
    <property type="match status" value="1"/>
</dbReference>
<dbReference type="Gene3D" id="1.10.533.10">
    <property type="entry name" value="Death Domain, Fas"/>
    <property type="match status" value="1"/>
</dbReference>
<comment type="caution">
    <text evidence="3">The sequence shown here is derived from an EMBL/GenBank/DDBJ whole genome shotgun (WGS) entry which is preliminary data.</text>
</comment>
<feature type="domain" description="Death" evidence="2">
    <location>
        <begin position="511"/>
        <end position="594"/>
    </location>
</feature>
<name>A0A2G8K1X8_STIJA</name>
<proteinExistence type="predicted"/>
<dbReference type="InterPro" id="IPR000488">
    <property type="entry name" value="Death_dom"/>
</dbReference>
<feature type="compositionally biased region" description="Pro residues" evidence="1">
    <location>
        <begin position="267"/>
        <end position="276"/>
    </location>
</feature>
<sequence>MASGGVSDIIVYGGKGFTRRKQQPLWLRLVSRSFKGYQTAQLRQACRIHQGDDILHIRRTDKLNILFKCNTVFTVYRARDGASAILKDVEFRQPNPPAMLDGGQFGVLMQDAGITLMYAIAVVDWREDSRFKLCINDVVLLLAKIQGPYYVAITQTMKVGILPSEVVNIITMPRRFLRSGMMLKMRHVHSNIFEELFKDSEKLFLWHTRQGKPVPLQSFKFEEGVETLQLDSVGIPSTGNTDLLEELYEELAEDETDDLGYTTPDNTPSPPPPPPRIWELDTKDDAEKIEKLTDTEHWFQGRISRERAEEMLEDEMDYLFRFKGDDSNAIVFSYCLGKDIYRHSLVLEHNSSERISHEGTDEIHQRILHFAKSNGLPFQDDKPIRIGGASKERKRTPYETYDDVFAKQNSPFFKLMADRLTVHQDKDQTEKDVTCEEEEYEPLVTTADESTGQSSAAVYVPLGSDSNENVDANEYEVPDEGYINIRSLAIDESKSVALNYLRINGHIQVTEDLQTDVADHLVEEKWDDFGKLLKVPVNTRRRIQERTNDIQEKNIALLAAWHQRMANEATVTVLVEALLKLELEEIESLLEDMCNTIKVDHLHE</sequence>
<dbReference type="CDD" id="cd00173">
    <property type="entry name" value="SH2"/>
    <property type="match status" value="1"/>
</dbReference>